<dbReference type="KEGG" id="nik:F5I99_13545"/>
<proteinExistence type="predicted"/>
<name>A0A5J6LGC2_9GAMM</name>
<organism evidence="2 3">
    <name type="scientific">Nitrincola iocasae</name>
    <dbReference type="NCBI Taxonomy" id="2614693"/>
    <lineage>
        <taxon>Bacteria</taxon>
        <taxon>Pseudomonadati</taxon>
        <taxon>Pseudomonadota</taxon>
        <taxon>Gammaproteobacteria</taxon>
        <taxon>Oceanospirillales</taxon>
        <taxon>Oceanospirillaceae</taxon>
        <taxon>Nitrincola</taxon>
    </lineage>
</organism>
<accession>A0A5J6LGC2</accession>
<dbReference type="AlphaFoldDB" id="A0A5J6LGC2"/>
<dbReference type="Pfam" id="PF17775">
    <property type="entry name" value="YchJ_M-like"/>
    <property type="match status" value="1"/>
</dbReference>
<dbReference type="Gene3D" id="3.10.450.50">
    <property type="match status" value="1"/>
</dbReference>
<gene>
    <name evidence="2" type="ORF">F5I99_13545</name>
</gene>
<protein>
    <submittedName>
        <fullName evidence="2">Zinc chelation protein SecC</fullName>
    </submittedName>
</protein>
<evidence type="ECO:0000259" key="1">
    <source>
        <dbReference type="Pfam" id="PF17775"/>
    </source>
</evidence>
<evidence type="ECO:0000313" key="2">
    <source>
        <dbReference type="EMBL" id="QEW07433.1"/>
    </source>
</evidence>
<dbReference type="Proteomes" id="UP000325606">
    <property type="component" value="Chromosome"/>
</dbReference>
<evidence type="ECO:0000313" key="3">
    <source>
        <dbReference type="Proteomes" id="UP000325606"/>
    </source>
</evidence>
<keyword evidence="3" id="KW-1185">Reference proteome</keyword>
<feature type="domain" description="YchJ-like middle NTF2-like" evidence="1">
    <location>
        <begin position="36"/>
        <end position="135"/>
    </location>
</feature>
<dbReference type="InterPro" id="IPR048469">
    <property type="entry name" value="YchJ-like_M"/>
</dbReference>
<dbReference type="SUPFAM" id="SSF54427">
    <property type="entry name" value="NTF2-like"/>
    <property type="match status" value="1"/>
</dbReference>
<dbReference type="EMBL" id="CP044222">
    <property type="protein sequence ID" value="QEW07433.1"/>
    <property type="molecule type" value="Genomic_DNA"/>
</dbReference>
<dbReference type="RefSeq" id="WP_151056848.1">
    <property type="nucleotide sequence ID" value="NZ_CP044222.1"/>
</dbReference>
<reference evidence="2 3" key="1">
    <citation type="submission" date="2019-09" db="EMBL/GenBank/DDBJ databases">
        <title>Nitrincola iocasae sp. nov., a bacterium isolated from the sediment collected at a cold seep field in South China Sea.</title>
        <authorList>
            <person name="Zhang H."/>
            <person name="Wang H."/>
            <person name="Li C."/>
        </authorList>
    </citation>
    <scope>NUCLEOTIDE SEQUENCE [LARGE SCALE GENOMIC DNA]</scope>
    <source>
        <strain evidence="2 3">KXZD1103</strain>
    </source>
</reference>
<sequence length="142" mass="15994">MLQDQTSSDQLCPCESGKPFNFCCAPAINGSRPAKSAEALMRSRYSAFFVGAVDYLIDSTAPETRREEDRELLVEQTQITNWTQLTILETQAGQPQDTEGEVCFEAHFESPDGNGILRETSRFRQDSGRWYYVDGDLELIPT</sequence>
<dbReference type="InterPro" id="IPR032710">
    <property type="entry name" value="NTF2-like_dom_sf"/>
</dbReference>